<dbReference type="GO" id="GO:0008270">
    <property type="term" value="F:zinc ion binding"/>
    <property type="evidence" value="ECO:0007669"/>
    <property type="project" value="UniProtKB-KW"/>
</dbReference>
<evidence type="ECO:0000259" key="7">
    <source>
        <dbReference type="PROSITE" id="PS51999"/>
    </source>
</evidence>
<evidence type="ECO:0000256" key="5">
    <source>
        <dbReference type="SAM" id="Coils"/>
    </source>
</evidence>
<keyword evidence="9" id="KW-1185">Reference proteome</keyword>
<accession>A0A8T1XQL8</accession>
<dbReference type="EMBL" id="JAEFBJ010000013">
    <property type="protein sequence ID" value="KAG7536941.1"/>
    <property type="molecule type" value="Genomic_DNA"/>
</dbReference>
<evidence type="ECO:0000313" key="9">
    <source>
        <dbReference type="Proteomes" id="UP000694251"/>
    </source>
</evidence>
<keyword evidence="5" id="KW-0175">Coiled coil</keyword>
<dbReference type="OrthoDB" id="850788at2759"/>
<gene>
    <name evidence="8" type="ORF">ISN44_As13g008680</name>
</gene>
<keyword evidence="6" id="KW-0812">Transmembrane</keyword>
<comment type="caution">
    <text evidence="8">The sequence shown here is derived from an EMBL/GenBank/DDBJ whole genome shotgun (WGS) entry which is preliminary data.</text>
</comment>
<reference evidence="8 9" key="1">
    <citation type="submission" date="2020-12" db="EMBL/GenBank/DDBJ databases">
        <title>Concerted genomic and epigenomic changes stabilize Arabidopsis allopolyploids.</title>
        <authorList>
            <person name="Chen Z."/>
        </authorList>
    </citation>
    <scope>NUCLEOTIDE SEQUENCE [LARGE SCALE GENOMIC DNA]</scope>
    <source>
        <strain evidence="8">As9502</strain>
        <tissue evidence="8">Leaf</tissue>
    </source>
</reference>
<keyword evidence="3" id="KW-0862">Zinc</keyword>
<feature type="transmembrane region" description="Helical" evidence="6">
    <location>
        <begin position="131"/>
        <end position="148"/>
    </location>
</feature>
<feature type="coiled-coil region" evidence="5">
    <location>
        <begin position="88"/>
        <end position="115"/>
    </location>
</feature>
<keyword evidence="2 4" id="KW-0863">Zinc-finger</keyword>
<protein>
    <submittedName>
        <fullName evidence="8">Zinc finger GRF-type</fullName>
    </submittedName>
</protein>
<dbReference type="PANTHER" id="PTHR33248">
    <property type="entry name" value="ZINC ION-BINDING PROTEIN"/>
    <property type="match status" value="1"/>
</dbReference>
<evidence type="ECO:0000256" key="2">
    <source>
        <dbReference type="ARBA" id="ARBA00022771"/>
    </source>
</evidence>
<evidence type="ECO:0000313" key="8">
    <source>
        <dbReference type="EMBL" id="KAG7536941.1"/>
    </source>
</evidence>
<evidence type="ECO:0000256" key="3">
    <source>
        <dbReference type="ARBA" id="ARBA00022833"/>
    </source>
</evidence>
<dbReference type="InterPro" id="IPR010666">
    <property type="entry name" value="Znf_GRF"/>
</dbReference>
<evidence type="ECO:0000256" key="4">
    <source>
        <dbReference type="PROSITE-ProRule" id="PRU01343"/>
    </source>
</evidence>
<dbReference type="Pfam" id="PF06839">
    <property type="entry name" value="Zn_ribbon_GRF"/>
    <property type="match status" value="1"/>
</dbReference>
<keyword evidence="6" id="KW-1133">Transmembrane helix</keyword>
<feature type="domain" description="GRF-type" evidence="7">
    <location>
        <begin position="24"/>
        <end position="66"/>
    </location>
</feature>
<dbReference type="Proteomes" id="UP000694251">
    <property type="component" value="Chromosome 13"/>
</dbReference>
<evidence type="ECO:0000256" key="6">
    <source>
        <dbReference type="SAM" id="Phobius"/>
    </source>
</evidence>
<sequence length="149" mass="16762">MSSSASSGVSDRFSVRGRGIPRQCKCGQFSVIKTSNTLKNPGRLFHCCPSGSEENKHHLFRWTDISMVEEMEMVESVVEKIEGDVGSLAKGLHELEAIKERAERCEKEIVYLKDVVSLCEKEVQELRSFKNMVVCGGLVMAMVYYVFFA</sequence>
<proteinExistence type="predicted"/>
<name>A0A8T1XQL8_ARASU</name>
<organism evidence="8 9">
    <name type="scientific">Arabidopsis suecica</name>
    <name type="common">Swedish thale-cress</name>
    <name type="synonym">Cardaminopsis suecica</name>
    <dbReference type="NCBI Taxonomy" id="45249"/>
    <lineage>
        <taxon>Eukaryota</taxon>
        <taxon>Viridiplantae</taxon>
        <taxon>Streptophyta</taxon>
        <taxon>Embryophyta</taxon>
        <taxon>Tracheophyta</taxon>
        <taxon>Spermatophyta</taxon>
        <taxon>Magnoliopsida</taxon>
        <taxon>eudicotyledons</taxon>
        <taxon>Gunneridae</taxon>
        <taxon>Pentapetalae</taxon>
        <taxon>rosids</taxon>
        <taxon>malvids</taxon>
        <taxon>Brassicales</taxon>
        <taxon>Brassicaceae</taxon>
        <taxon>Camelineae</taxon>
        <taxon>Arabidopsis</taxon>
    </lineage>
</organism>
<keyword evidence="6" id="KW-0472">Membrane</keyword>
<dbReference type="PROSITE" id="PS51999">
    <property type="entry name" value="ZF_GRF"/>
    <property type="match status" value="1"/>
</dbReference>
<dbReference type="AlphaFoldDB" id="A0A8T1XQL8"/>
<keyword evidence="1" id="KW-0479">Metal-binding</keyword>
<evidence type="ECO:0000256" key="1">
    <source>
        <dbReference type="ARBA" id="ARBA00022723"/>
    </source>
</evidence>